<proteinExistence type="predicted"/>
<dbReference type="OrthoDB" id="2409360at2"/>
<keyword evidence="1" id="KW-1133">Transmembrane helix</keyword>
<keyword evidence="1" id="KW-0472">Membrane</keyword>
<protein>
    <submittedName>
        <fullName evidence="2">Uncharacterized protein</fullName>
    </submittedName>
</protein>
<name>A0A3E0IL24_9STAP</name>
<accession>A0A3E0IL24</accession>
<keyword evidence="1" id="KW-0812">Transmembrane</keyword>
<feature type="transmembrane region" description="Helical" evidence="1">
    <location>
        <begin position="5"/>
        <end position="22"/>
    </location>
</feature>
<sequence length="264" mass="30837">MKKFIYTVIIFLILLIIFMLIKPETAKYISGFSLVISILTFLTNMYYNGKAEEHKRVSNTPLFLFDSTKYSYELSEDFIKDSIQIDIFNFSNEASLITNDKAKAHFIGKNKNFIYLKNVGGVAKNVIVESEVIWDKDEFKTHKQRIIFEDYKRELNCNDNICHLYSEHDRWGFSNKEIIYNTHTKQMKIKGVSKDKDLLVSIPSEFSYATNFYLFGYIVNPPKLLVKIKGESLLGDKFTDEIEIQIQRFKLSYTPVKAEITLFA</sequence>
<gene>
    <name evidence="2" type="ORF">DOS83_13110</name>
</gene>
<dbReference type="Proteomes" id="UP000256562">
    <property type="component" value="Unassembled WGS sequence"/>
</dbReference>
<dbReference type="AlphaFoldDB" id="A0A3E0IL24"/>
<evidence type="ECO:0000313" key="3">
    <source>
        <dbReference type="Proteomes" id="UP000256562"/>
    </source>
</evidence>
<evidence type="ECO:0000256" key="1">
    <source>
        <dbReference type="SAM" id="Phobius"/>
    </source>
</evidence>
<reference evidence="2 3" key="1">
    <citation type="journal article" date="2018" name="Vet. Microbiol.">
        <title>Characterisation of Staphylococcus felis isolated from cats using whole genome sequencing.</title>
        <authorList>
            <person name="Worthing K."/>
            <person name="Pang S."/>
            <person name="Trott D.J."/>
            <person name="Abraham S."/>
            <person name="Coombs G.W."/>
            <person name="Jordan D."/>
            <person name="McIntyre L."/>
            <person name="Davies M.R."/>
            <person name="Norris J."/>
        </authorList>
    </citation>
    <scope>NUCLEOTIDE SEQUENCE [LARGE SCALE GENOMIC DNA]</scope>
    <source>
        <strain evidence="2 3">F9</strain>
    </source>
</reference>
<comment type="caution">
    <text evidence="2">The sequence shown here is derived from an EMBL/GenBank/DDBJ whole genome shotgun (WGS) entry which is preliminary data.</text>
</comment>
<dbReference type="RefSeq" id="WP_116095333.1">
    <property type="nucleotide sequence ID" value="NZ_QKXN01000014.1"/>
</dbReference>
<dbReference type="EMBL" id="QKXQ01000667">
    <property type="protein sequence ID" value="REH89678.1"/>
    <property type="molecule type" value="Genomic_DNA"/>
</dbReference>
<feature type="transmembrane region" description="Helical" evidence="1">
    <location>
        <begin position="28"/>
        <end position="47"/>
    </location>
</feature>
<organism evidence="2 3">
    <name type="scientific">Staphylococcus felis</name>
    <dbReference type="NCBI Taxonomy" id="46127"/>
    <lineage>
        <taxon>Bacteria</taxon>
        <taxon>Bacillati</taxon>
        <taxon>Bacillota</taxon>
        <taxon>Bacilli</taxon>
        <taxon>Bacillales</taxon>
        <taxon>Staphylococcaceae</taxon>
        <taxon>Staphylococcus</taxon>
    </lineage>
</organism>
<evidence type="ECO:0000313" key="2">
    <source>
        <dbReference type="EMBL" id="REH89678.1"/>
    </source>
</evidence>